<evidence type="ECO:0008006" key="4">
    <source>
        <dbReference type="Google" id="ProtNLM"/>
    </source>
</evidence>
<gene>
    <name evidence="2" type="ORF">GPA05_23005</name>
</gene>
<dbReference type="InterPro" id="IPR003708">
    <property type="entry name" value="SecB"/>
</dbReference>
<protein>
    <recommendedName>
        <fullName evidence="4">Preprotein translocase subunit SecB</fullName>
    </recommendedName>
</protein>
<evidence type="ECO:0000256" key="1">
    <source>
        <dbReference type="ARBA" id="ARBA00009990"/>
    </source>
</evidence>
<comment type="similarity">
    <text evidence="1">Belongs to the SecB family.</text>
</comment>
<proteinExistence type="inferred from homology"/>
<organism evidence="2 3">
    <name type="scientific">Bacillus toyonensis</name>
    <dbReference type="NCBI Taxonomy" id="155322"/>
    <lineage>
        <taxon>Bacteria</taxon>
        <taxon>Bacillati</taxon>
        <taxon>Bacillota</taxon>
        <taxon>Bacilli</taxon>
        <taxon>Bacillales</taxon>
        <taxon>Bacillaceae</taxon>
        <taxon>Bacillus</taxon>
        <taxon>Bacillus cereus group</taxon>
    </lineage>
</organism>
<sequence length="144" mass="16679">MGTMEYYKLIRNSVQLQDVRLISMECRNLISDSNEGEREVTVRVKRSVELQDEQCAEIMMQAWVGFENQDGPFEFQITYGGLCVSDEGLPEEDFKEYAYNQVVPLLLPYIRECVSSTMARMNMPIFYLPTLDVLETLKANEIVE</sequence>
<name>A0ABX6GD26_9BACI</name>
<evidence type="ECO:0000313" key="2">
    <source>
        <dbReference type="EMBL" id="QHA19786.1"/>
    </source>
</evidence>
<dbReference type="SUPFAM" id="SSF54611">
    <property type="entry name" value="SecB-like"/>
    <property type="match status" value="1"/>
</dbReference>
<dbReference type="RefSeq" id="WP_098644861.1">
    <property type="nucleotide sequence ID" value="NZ_JARMKU010000002.1"/>
</dbReference>
<dbReference type="Pfam" id="PF02556">
    <property type="entry name" value="SecB"/>
    <property type="match status" value="1"/>
</dbReference>
<accession>A0ABX6GD26</accession>
<keyword evidence="3" id="KW-1185">Reference proteome</keyword>
<reference evidence="2 3" key="1">
    <citation type="submission" date="2019-12" db="EMBL/GenBank/DDBJ databases">
        <title>Bacillus toyonensis BV-17 genome.</title>
        <authorList>
            <person name="Chen J."/>
        </authorList>
    </citation>
    <scope>NUCLEOTIDE SEQUENCE [LARGE SCALE GENOMIC DNA]</scope>
    <source>
        <strain evidence="2 3">BV-17</strain>
    </source>
</reference>
<dbReference type="Proteomes" id="UP000440820">
    <property type="component" value="Chromosome"/>
</dbReference>
<evidence type="ECO:0000313" key="3">
    <source>
        <dbReference type="Proteomes" id="UP000440820"/>
    </source>
</evidence>
<dbReference type="InterPro" id="IPR035958">
    <property type="entry name" value="SecB-like_sf"/>
</dbReference>
<dbReference type="Gene3D" id="3.10.420.10">
    <property type="entry name" value="SecB-like"/>
    <property type="match status" value="1"/>
</dbReference>
<dbReference type="EMBL" id="CP047044">
    <property type="protein sequence ID" value="QHA19786.1"/>
    <property type="molecule type" value="Genomic_DNA"/>
</dbReference>